<dbReference type="EMBL" id="CAJVPV010013192">
    <property type="protein sequence ID" value="CAG8675677.1"/>
    <property type="molecule type" value="Genomic_DNA"/>
</dbReference>
<organism evidence="1 2">
    <name type="scientific">Acaulospora morrowiae</name>
    <dbReference type="NCBI Taxonomy" id="94023"/>
    <lineage>
        <taxon>Eukaryota</taxon>
        <taxon>Fungi</taxon>
        <taxon>Fungi incertae sedis</taxon>
        <taxon>Mucoromycota</taxon>
        <taxon>Glomeromycotina</taxon>
        <taxon>Glomeromycetes</taxon>
        <taxon>Diversisporales</taxon>
        <taxon>Acaulosporaceae</taxon>
        <taxon>Acaulospora</taxon>
    </lineage>
</organism>
<evidence type="ECO:0000313" key="1">
    <source>
        <dbReference type="EMBL" id="CAG8675677.1"/>
    </source>
</evidence>
<dbReference type="OrthoDB" id="16824at2759"/>
<dbReference type="Proteomes" id="UP000789342">
    <property type="component" value="Unassembled WGS sequence"/>
</dbReference>
<dbReference type="InterPro" id="IPR013726">
    <property type="entry name" value="Mitofissin"/>
</dbReference>
<dbReference type="PANTHER" id="PTHR28075">
    <property type="entry name" value="CHROMOSOME 16, WHOLE GENOME SHOTGUN SEQUENCE"/>
    <property type="match status" value="1"/>
</dbReference>
<dbReference type="PANTHER" id="PTHR28075:SF1">
    <property type="entry name" value="DUF1748-DOMAIN-CONTAINING PROTEIN"/>
    <property type="match status" value="1"/>
</dbReference>
<keyword evidence="2" id="KW-1185">Reference proteome</keyword>
<name>A0A9N9EEU8_9GLOM</name>
<reference evidence="1" key="1">
    <citation type="submission" date="2021-06" db="EMBL/GenBank/DDBJ databases">
        <authorList>
            <person name="Kallberg Y."/>
            <person name="Tangrot J."/>
            <person name="Rosling A."/>
        </authorList>
    </citation>
    <scope>NUCLEOTIDE SEQUENCE</scope>
    <source>
        <strain evidence="1">CL551</strain>
    </source>
</reference>
<accession>A0A9N9EEU8</accession>
<dbReference type="AlphaFoldDB" id="A0A9N9EEU8"/>
<dbReference type="Pfam" id="PF08520">
    <property type="entry name" value="Mitofissin"/>
    <property type="match status" value="1"/>
</dbReference>
<gene>
    <name evidence="1" type="ORF">AMORRO_LOCUS11017</name>
</gene>
<protein>
    <submittedName>
        <fullName evidence="1">16763_t:CDS:1</fullName>
    </submittedName>
</protein>
<dbReference type="GO" id="GO:0005737">
    <property type="term" value="C:cytoplasm"/>
    <property type="evidence" value="ECO:0007669"/>
    <property type="project" value="TreeGrafter"/>
</dbReference>
<comment type="caution">
    <text evidence="1">The sequence shown here is derived from an EMBL/GenBank/DDBJ whole genome shotgun (WGS) entry which is preliminary data.</text>
</comment>
<sequence>MVFGKVVHVAVDAVLVSAVLAGIKRSSGLSLVTSNIENQDLRKAVDKFLDVGEWVVDQGTMVMKSSQYFERKGQVDTNQ</sequence>
<evidence type="ECO:0000313" key="2">
    <source>
        <dbReference type="Proteomes" id="UP000789342"/>
    </source>
</evidence>
<proteinExistence type="predicted"/>